<keyword evidence="1 4" id="KW-0812">Transmembrane</keyword>
<evidence type="ECO:0000256" key="3">
    <source>
        <dbReference type="ARBA" id="ARBA00023136"/>
    </source>
</evidence>
<dbReference type="Pfam" id="PF07690">
    <property type="entry name" value="MFS_1"/>
    <property type="match status" value="1"/>
</dbReference>
<comment type="caution">
    <text evidence="6">The sequence shown here is derived from an EMBL/GenBank/DDBJ whole genome shotgun (WGS) entry which is preliminary data.</text>
</comment>
<feature type="transmembrane region" description="Helical" evidence="4">
    <location>
        <begin position="152"/>
        <end position="175"/>
    </location>
</feature>
<organism evidence="6 7">
    <name type="scientific">Teichococcus vastitatis</name>
    <dbReference type="NCBI Taxonomy" id="2307076"/>
    <lineage>
        <taxon>Bacteria</taxon>
        <taxon>Pseudomonadati</taxon>
        <taxon>Pseudomonadota</taxon>
        <taxon>Alphaproteobacteria</taxon>
        <taxon>Acetobacterales</taxon>
        <taxon>Roseomonadaceae</taxon>
        <taxon>Roseomonas</taxon>
    </lineage>
</organism>
<dbReference type="InterPro" id="IPR036259">
    <property type="entry name" value="MFS_trans_sf"/>
</dbReference>
<sequence>MSETTFPAEPAAPSPAAPGMAAAPLSAGLTFAMAAAAGVAVANIYYNQPMLGIIGQDFAGSGATALIPTATQLGYAASLFLLLPLGDLMDQKRLIVGQFVVLAAALVLAALASSAPVLVLASLLVGMSATVAQQIVPFAAQLAAPARRGATVGIVTGGVLTGILLSRTLGGFVSAHGGWRAMFWVAVPMALGAAALMAAMLPRRPAAATIGYGAALRSLLHLWRGLPALRQATLMQAALFGSFSAFWTVLALRLEQPAFGLGAEAAGLFGIVGAVGIAAAPLAGKLADARGPRLVIGLGALLTLLAWAVFGLWSALAGMVLGVIILDFGVQSALVSNQHVIYALKPEARSRINTIFMTGMFLGGAAGSAGAMVAWTHGGWAAVSGFGGALAVLALLLEATGCRAKGDVL</sequence>
<dbReference type="PROSITE" id="PS50850">
    <property type="entry name" value="MFS"/>
    <property type="match status" value="1"/>
</dbReference>
<name>A0ABS9W2P9_9PROT</name>
<feature type="transmembrane region" description="Helical" evidence="4">
    <location>
        <begin position="258"/>
        <end position="282"/>
    </location>
</feature>
<dbReference type="Proteomes" id="UP001201985">
    <property type="component" value="Unassembled WGS sequence"/>
</dbReference>
<dbReference type="PANTHER" id="PTHR42910">
    <property type="entry name" value="TRANSPORTER SCO4007-RELATED"/>
    <property type="match status" value="1"/>
</dbReference>
<feature type="domain" description="Major facilitator superfamily (MFS) profile" evidence="5">
    <location>
        <begin position="29"/>
        <end position="409"/>
    </location>
</feature>
<feature type="transmembrane region" description="Helical" evidence="4">
    <location>
        <begin position="232"/>
        <end position="252"/>
    </location>
</feature>
<dbReference type="InterPro" id="IPR011701">
    <property type="entry name" value="MFS"/>
</dbReference>
<evidence type="ECO:0000313" key="7">
    <source>
        <dbReference type="Proteomes" id="UP001201985"/>
    </source>
</evidence>
<feature type="transmembrane region" description="Helical" evidence="4">
    <location>
        <begin position="380"/>
        <end position="397"/>
    </location>
</feature>
<accession>A0ABS9W2P9</accession>
<dbReference type="CDD" id="cd17324">
    <property type="entry name" value="MFS_NepI_like"/>
    <property type="match status" value="1"/>
</dbReference>
<feature type="transmembrane region" description="Helical" evidence="4">
    <location>
        <begin position="58"/>
        <end position="82"/>
    </location>
</feature>
<evidence type="ECO:0000256" key="1">
    <source>
        <dbReference type="ARBA" id="ARBA00022692"/>
    </source>
</evidence>
<proteinExistence type="predicted"/>
<protein>
    <submittedName>
        <fullName evidence="6">MFS transporter</fullName>
    </submittedName>
</protein>
<feature type="transmembrane region" description="Helical" evidence="4">
    <location>
        <begin position="118"/>
        <end position="140"/>
    </location>
</feature>
<keyword evidence="7" id="KW-1185">Reference proteome</keyword>
<dbReference type="RefSeq" id="WP_241792675.1">
    <property type="nucleotide sequence ID" value="NZ_JALBUU010000004.1"/>
</dbReference>
<dbReference type="PANTHER" id="PTHR42910:SF1">
    <property type="entry name" value="MAJOR FACILITATOR SUPERFAMILY (MFS) PROFILE DOMAIN-CONTAINING PROTEIN"/>
    <property type="match status" value="1"/>
</dbReference>
<reference evidence="6 7" key="1">
    <citation type="submission" date="2022-03" db="EMBL/GenBank/DDBJ databases">
        <title>Complete genome analysis of Roseomonas KG 17.1 : a prolific producer of plant growth promoters.</title>
        <authorList>
            <person name="Saadouli I."/>
            <person name="Najjari A."/>
            <person name="Mosbah A."/>
            <person name="Ouzari H.I."/>
        </authorList>
    </citation>
    <scope>NUCLEOTIDE SEQUENCE [LARGE SCALE GENOMIC DNA]</scope>
    <source>
        <strain evidence="6 7">KG17-1</strain>
    </source>
</reference>
<feature type="transmembrane region" description="Helical" evidence="4">
    <location>
        <begin position="294"/>
        <end position="313"/>
    </location>
</feature>
<feature type="transmembrane region" description="Helical" evidence="4">
    <location>
        <begin position="94"/>
        <end position="112"/>
    </location>
</feature>
<dbReference type="Gene3D" id="1.20.1250.20">
    <property type="entry name" value="MFS general substrate transporter like domains"/>
    <property type="match status" value="1"/>
</dbReference>
<dbReference type="EMBL" id="JALBUU010000004">
    <property type="protein sequence ID" value="MCI0753446.1"/>
    <property type="molecule type" value="Genomic_DNA"/>
</dbReference>
<dbReference type="InterPro" id="IPR020846">
    <property type="entry name" value="MFS_dom"/>
</dbReference>
<feature type="transmembrane region" description="Helical" evidence="4">
    <location>
        <begin position="181"/>
        <end position="201"/>
    </location>
</feature>
<feature type="transmembrane region" description="Helical" evidence="4">
    <location>
        <begin position="354"/>
        <end position="374"/>
    </location>
</feature>
<keyword evidence="3 4" id="KW-0472">Membrane</keyword>
<evidence type="ECO:0000256" key="2">
    <source>
        <dbReference type="ARBA" id="ARBA00022989"/>
    </source>
</evidence>
<dbReference type="SUPFAM" id="SSF103473">
    <property type="entry name" value="MFS general substrate transporter"/>
    <property type="match status" value="1"/>
</dbReference>
<evidence type="ECO:0000259" key="5">
    <source>
        <dbReference type="PROSITE" id="PS50850"/>
    </source>
</evidence>
<evidence type="ECO:0000256" key="4">
    <source>
        <dbReference type="SAM" id="Phobius"/>
    </source>
</evidence>
<feature type="transmembrane region" description="Helical" evidence="4">
    <location>
        <begin position="21"/>
        <end position="46"/>
    </location>
</feature>
<keyword evidence="2 4" id="KW-1133">Transmembrane helix</keyword>
<evidence type="ECO:0000313" key="6">
    <source>
        <dbReference type="EMBL" id="MCI0753446.1"/>
    </source>
</evidence>
<gene>
    <name evidence="6" type="ORF">MON41_06685</name>
</gene>